<dbReference type="EnsemblMetazoa" id="CJA38973.1">
    <property type="protein sequence ID" value="CJA38973.1"/>
    <property type="gene ID" value="WBGene00214820"/>
</dbReference>
<evidence type="ECO:0000313" key="1">
    <source>
        <dbReference type="EnsemblMetazoa" id="CJA38973.1"/>
    </source>
</evidence>
<evidence type="ECO:0000313" key="2">
    <source>
        <dbReference type="Proteomes" id="UP000005237"/>
    </source>
</evidence>
<sequence length="75" mass="8862">MWQNVTVEMQRMQITQTYPSKADKFVQTGQRVYDQHHGSDGECSDEDEEEDVEYDELGNKIALPPVRRYIYTVFD</sequence>
<name>A0A8R1IVJ6_CAEJA</name>
<organism evidence="1 2">
    <name type="scientific">Caenorhabditis japonica</name>
    <dbReference type="NCBI Taxonomy" id="281687"/>
    <lineage>
        <taxon>Eukaryota</taxon>
        <taxon>Metazoa</taxon>
        <taxon>Ecdysozoa</taxon>
        <taxon>Nematoda</taxon>
        <taxon>Chromadorea</taxon>
        <taxon>Rhabditida</taxon>
        <taxon>Rhabditina</taxon>
        <taxon>Rhabditomorpha</taxon>
        <taxon>Rhabditoidea</taxon>
        <taxon>Rhabditidae</taxon>
        <taxon>Peloderinae</taxon>
        <taxon>Caenorhabditis</taxon>
    </lineage>
</organism>
<reference evidence="1" key="2">
    <citation type="submission" date="2022-06" db="UniProtKB">
        <authorList>
            <consortium name="EnsemblMetazoa"/>
        </authorList>
    </citation>
    <scope>IDENTIFICATION</scope>
    <source>
        <strain evidence="1">DF5081</strain>
    </source>
</reference>
<dbReference type="AlphaFoldDB" id="A0A8R1IVJ6"/>
<dbReference type="Proteomes" id="UP000005237">
    <property type="component" value="Unassembled WGS sequence"/>
</dbReference>
<protein>
    <submittedName>
        <fullName evidence="1">Uncharacterized protein</fullName>
    </submittedName>
</protein>
<keyword evidence="2" id="KW-1185">Reference proteome</keyword>
<accession>A0A8R1IVJ6</accession>
<reference evidence="2" key="1">
    <citation type="submission" date="2010-08" db="EMBL/GenBank/DDBJ databases">
        <authorList>
            <consortium name="Caenorhabditis japonica Sequencing Consortium"/>
            <person name="Wilson R.K."/>
        </authorList>
    </citation>
    <scope>NUCLEOTIDE SEQUENCE [LARGE SCALE GENOMIC DNA]</scope>
    <source>
        <strain evidence="2">DF5081</strain>
    </source>
</reference>
<proteinExistence type="predicted"/>